<comment type="caution">
    <text evidence="7">The sequence shown here is derived from an EMBL/GenBank/DDBJ whole genome shotgun (WGS) entry which is preliminary data.</text>
</comment>
<dbReference type="AlphaFoldDB" id="A0A3M0YXD1"/>
<evidence type="ECO:0000313" key="7">
    <source>
        <dbReference type="EMBL" id="RMD76739.1"/>
    </source>
</evidence>
<evidence type="ECO:0000256" key="4">
    <source>
        <dbReference type="RuleBase" id="RU004453"/>
    </source>
</evidence>
<keyword evidence="5" id="KW-0472">Membrane</keyword>
<dbReference type="PROSITE" id="PS01095">
    <property type="entry name" value="GH18_1"/>
    <property type="match status" value="1"/>
</dbReference>
<evidence type="ECO:0000256" key="2">
    <source>
        <dbReference type="ARBA" id="ARBA00023295"/>
    </source>
</evidence>
<dbReference type="Proteomes" id="UP000269410">
    <property type="component" value="Unassembled WGS sequence"/>
</dbReference>
<sequence>MITLRLRISPKFRFFLCLFLLILNIALLTCSIYIYNNPIKIVETKILLKTNYISEKTEVDIEHEKIKAVKKAPKSTERLDIAGWIPDWGIYSGIKTLEEQYETFDSISPVYYFINPDGSLKHVVSDKNKEKINKSIKDKNILLIPTIQDFDSNNLGQMLETKEKIFIHNDQIIEQIKKYQFDGIDLDYESIKLADKDKFFFMLEDLSKKIKQINKKLVFTVLPKWGNEISYESLPQTRKVQDWKRISDLVDEMRIMTYELFGGNTIIGPIGPISWLELNIQYAIYIGVPREKIVLGVHTYSYDWTERDIVDKIDFKNFFHDPEKTKNLPIGVALFNTDIMKIKKNYKFTEIFNEEWGESIGRYTFRGVNRVVVFPTERSFEMRKELAAEYGIKGIAYWKIGDESGMKL</sequence>
<evidence type="ECO:0000259" key="6">
    <source>
        <dbReference type="PROSITE" id="PS51910"/>
    </source>
</evidence>
<gene>
    <name evidence="7" type="ORF">D6810_03095</name>
</gene>
<dbReference type="PANTHER" id="PTHR46066">
    <property type="entry name" value="CHITINASE DOMAIN-CONTAINING PROTEIN 1 FAMILY MEMBER"/>
    <property type="match status" value="1"/>
</dbReference>
<dbReference type="SMART" id="SM00636">
    <property type="entry name" value="Glyco_18"/>
    <property type="match status" value="1"/>
</dbReference>
<dbReference type="InterPro" id="IPR011583">
    <property type="entry name" value="Chitinase_II/V-like_cat"/>
</dbReference>
<dbReference type="InterPro" id="IPR017853">
    <property type="entry name" value="GH"/>
</dbReference>
<evidence type="ECO:0000313" key="8">
    <source>
        <dbReference type="Proteomes" id="UP000269410"/>
    </source>
</evidence>
<comment type="similarity">
    <text evidence="4">Belongs to the glycosyl hydrolase 18 family.</text>
</comment>
<evidence type="ECO:0000256" key="1">
    <source>
        <dbReference type="ARBA" id="ARBA00022801"/>
    </source>
</evidence>
<dbReference type="Gene3D" id="3.10.50.10">
    <property type="match status" value="1"/>
</dbReference>
<keyword evidence="1 3" id="KW-0378">Hydrolase</keyword>
<feature type="transmembrane region" description="Helical" evidence="5">
    <location>
        <begin position="12"/>
        <end position="35"/>
    </location>
</feature>
<feature type="domain" description="GH18" evidence="6">
    <location>
        <begin position="79"/>
        <end position="408"/>
    </location>
</feature>
<reference evidence="7 8" key="1">
    <citation type="submission" date="2018-10" db="EMBL/GenBank/DDBJ databases">
        <title>Thermophilic Lithotrophy and Phototrophy in an Intertidal, Iron-rich, Geothermal Spring.</title>
        <authorList>
            <person name="Ward L.M."/>
            <person name="Idei A."/>
            <person name="Nakagawa M."/>
            <person name="Ueno Y."/>
            <person name="Fischer W."/>
            <person name="Mcglynn S.E."/>
        </authorList>
    </citation>
    <scope>NUCLEOTIDE SEQUENCE [LARGE SCALE GENOMIC DNA]</scope>
    <source>
        <strain evidence="7">J137</strain>
    </source>
</reference>
<dbReference type="Pfam" id="PF00704">
    <property type="entry name" value="Glyco_hydro_18"/>
    <property type="match status" value="1"/>
</dbReference>
<dbReference type="GO" id="GO:0004553">
    <property type="term" value="F:hydrolase activity, hydrolyzing O-glycosyl compounds"/>
    <property type="evidence" value="ECO:0007669"/>
    <property type="project" value="InterPro"/>
</dbReference>
<protein>
    <recommendedName>
        <fullName evidence="6">GH18 domain-containing protein</fullName>
    </recommendedName>
</protein>
<dbReference type="InterPro" id="IPR001223">
    <property type="entry name" value="Glyco_hydro18_cat"/>
</dbReference>
<dbReference type="InterPro" id="IPR001579">
    <property type="entry name" value="Glyco_hydro_18_chit_AS"/>
</dbReference>
<organism evidence="7 8">
    <name type="scientific">Candidatus Dojkabacteria bacterium</name>
    <dbReference type="NCBI Taxonomy" id="2099670"/>
    <lineage>
        <taxon>Bacteria</taxon>
        <taxon>Candidatus Dojkabacteria</taxon>
    </lineage>
</organism>
<dbReference type="Gene3D" id="3.20.20.80">
    <property type="entry name" value="Glycosidases"/>
    <property type="match status" value="1"/>
</dbReference>
<name>A0A3M0YXD1_9BACT</name>
<dbReference type="InterPro" id="IPR029070">
    <property type="entry name" value="Chitinase_insertion_sf"/>
</dbReference>
<dbReference type="GO" id="GO:0008061">
    <property type="term" value="F:chitin binding"/>
    <property type="evidence" value="ECO:0007669"/>
    <property type="project" value="InterPro"/>
</dbReference>
<keyword evidence="2 3" id="KW-0326">Glycosidase</keyword>
<proteinExistence type="inferred from homology"/>
<evidence type="ECO:0000256" key="5">
    <source>
        <dbReference type="SAM" id="Phobius"/>
    </source>
</evidence>
<dbReference type="GO" id="GO:0005975">
    <property type="term" value="P:carbohydrate metabolic process"/>
    <property type="evidence" value="ECO:0007669"/>
    <property type="project" value="InterPro"/>
</dbReference>
<accession>A0A3M0YXD1</accession>
<dbReference type="SUPFAM" id="SSF51445">
    <property type="entry name" value="(Trans)glycosidases"/>
    <property type="match status" value="1"/>
</dbReference>
<keyword evidence="5" id="KW-1133">Transmembrane helix</keyword>
<keyword evidence="5" id="KW-0812">Transmembrane</keyword>
<dbReference type="PANTHER" id="PTHR46066:SF2">
    <property type="entry name" value="CHITINASE DOMAIN-CONTAINING PROTEIN 1"/>
    <property type="match status" value="1"/>
</dbReference>
<dbReference type="PROSITE" id="PS51910">
    <property type="entry name" value="GH18_2"/>
    <property type="match status" value="1"/>
</dbReference>
<dbReference type="EMBL" id="RFKV01000103">
    <property type="protein sequence ID" value="RMD76739.1"/>
    <property type="molecule type" value="Genomic_DNA"/>
</dbReference>
<evidence type="ECO:0000256" key="3">
    <source>
        <dbReference type="RuleBase" id="RU000489"/>
    </source>
</evidence>